<sequence length="481" mass="53259">MLFLIAVISLACVSYAQTTVQLNDSQVLSTSIASGDLQHYYFEAAAHRLSGLHESESKSVYLTLTTCSQPTAPGNYEGEVPSLNMFISTSSEETTLPGPSQGTMVNDTKLGRIAWNTSDRVQNVWIGVVAPTLTENWNGNWTYQIAISTQGWMHPILGGNDGSGMIFNLEDTDDSHALFAASGEHQQNNRTLLVASNLAPELRYSLCAVDQARISGYAINTTRTPFGEQFLVSNLTSNSSYMAYLIESTGALRSMSAPIRLQTKADDNCRLIYGLDFCDQVAYSVPARASDSTDSIRQKYDDQARQLFEPFNIAISQFNCETTQYSLVRNCTDCYRDYKRWLCAVSIPRCTSAFQSVEDTVATRVVNANESRNPWIDETLEPGTWTELLPCIDLCYQVVQSCPPFMAFNCPKGDLASMQYGYWKRNTVDANGMSVQLGPSYPTCNRLQLEESRLVLSDASQASLMDYSILLIILSTVLLQA</sequence>
<dbReference type="PANTHER" id="PTHR39142">
    <property type="entry name" value="MID1P"/>
    <property type="match status" value="1"/>
</dbReference>
<organism evidence="2">
    <name type="scientific">Lichtheimia ramosa</name>
    <dbReference type="NCBI Taxonomy" id="688394"/>
    <lineage>
        <taxon>Eukaryota</taxon>
        <taxon>Fungi</taxon>
        <taxon>Fungi incertae sedis</taxon>
        <taxon>Mucoromycota</taxon>
        <taxon>Mucoromycotina</taxon>
        <taxon>Mucoromycetes</taxon>
        <taxon>Mucorales</taxon>
        <taxon>Lichtheimiaceae</taxon>
        <taxon>Lichtheimia</taxon>
    </lineage>
</organism>
<proteinExistence type="predicted"/>
<protein>
    <recommendedName>
        <fullName evidence="3">FZ domain-containing protein</fullName>
    </recommendedName>
</protein>
<name>A0A077WI88_9FUNG</name>
<keyword evidence="1" id="KW-0732">Signal</keyword>
<dbReference type="Pfam" id="PF12929">
    <property type="entry name" value="Mid1"/>
    <property type="match status" value="1"/>
</dbReference>
<dbReference type="PANTHER" id="PTHR39142:SF1">
    <property type="entry name" value="AEL197CP"/>
    <property type="match status" value="1"/>
</dbReference>
<evidence type="ECO:0000256" key="1">
    <source>
        <dbReference type="SAM" id="SignalP"/>
    </source>
</evidence>
<dbReference type="OrthoDB" id="5405745at2759"/>
<dbReference type="EMBL" id="LK023323">
    <property type="protein sequence ID" value="CDS07030.1"/>
    <property type="molecule type" value="Genomic_DNA"/>
</dbReference>
<reference evidence="2" key="1">
    <citation type="journal article" date="2014" name="Genome Announc.">
        <title>De novo whole-genome sequence and genome annotation of Lichtheimia ramosa.</title>
        <authorList>
            <person name="Linde J."/>
            <person name="Schwartze V."/>
            <person name="Binder U."/>
            <person name="Lass-Florl C."/>
            <person name="Voigt K."/>
            <person name="Horn F."/>
        </authorList>
    </citation>
    <scope>NUCLEOTIDE SEQUENCE</scope>
    <source>
        <strain evidence="2">JMRC FSU:6197</strain>
    </source>
</reference>
<dbReference type="GO" id="GO:0098703">
    <property type="term" value="P:calcium ion import across plasma membrane"/>
    <property type="evidence" value="ECO:0007669"/>
    <property type="project" value="InterPro"/>
</dbReference>
<dbReference type="InterPro" id="IPR024338">
    <property type="entry name" value="MID1/Yam8"/>
</dbReference>
<gene>
    <name evidence="2" type="ORF">LRAMOSA09553</name>
</gene>
<dbReference type="AlphaFoldDB" id="A0A077WI88"/>
<dbReference type="InterPro" id="IPR036790">
    <property type="entry name" value="Frizzled_dom_sf"/>
</dbReference>
<evidence type="ECO:0008006" key="3">
    <source>
        <dbReference type="Google" id="ProtNLM"/>
    </source>
</evidence>
<dbReference type="GO" id="GO:0005262">
    <property type="term" value="F:calcium channel activity"/>
    <property type="evidence" value="ECO:0007669"/>
    <property type="project" value="InterPro"/>
</dbReference>
<evidence type="ECO:0000313" key="2">
    <source>
        <dbReference type="EMBL" id="CDS07030.1"/>
    </source>
</evidence>
<feature type="signal peptide" evidence="1">
    <location>
        <begin position="1"/>
        <end position="16"/>
    </location>
</feature>
<feature type="chain" id="PRO_5001726190" description="FZ domain-containing protein" evidence="1">
    <location>
        <begin position="17"/>
        <end position="481"/>
    </location>
</feature>
<accession>A0A077WI88</accession>
<dbReference type="Gene3D" id="1.10.2000.10">
    <property type="entry name" value="Frizzled cysteine-rich domain"/>
    <property type="match status" value="1"/>
</dbReference>